<dbReference type="STRING" id="1002526.SAMN05216578_102419"/>
<gene>
    <name evidence="7" type="ORF">SAMN05216578_102419</name>
</gene>
<feature type="transmembrane region" description="Helical" evidence="6">
    <location>
        <begin position="41"/>
        <end position="64"/>
    </location>
</feature>
<feature type="transmembrane region" description="Helical" evidence="6">
    <location>
        <begin position="114"/>
        <end position="141"/>
    </location>
</feature>
<accession>A0A1I6AU79</accession>
<evidence type="ECO:0000256" key="5">
    <source>
        <dbReference type="ARBA" id="ARBA00023136"/>
    </source>
</evidence>
<evidence type="ECO:0000256" key="1">
    <source>
        <dbReference type="ARBA" id="ARBA00004651"/>
    </source>
</evidence>
<reference evidence="7 8" key="1">
    <citation type="submission" date="2016-10" db="EMBL/GenBank/DDBJ databases">
        <authorList>
            <person name="de Groot N.N."/>
        </authorList>
    </citation>
    <scope>NUCLEOTIDE SEQUENCE [LARGE SCALE GENOMIC DNA]</scope>
    <source>
        <strain evidence="7 8">JCM 18415</strain>
    </source>
</reference>
<dbReference type="InterPro" id="IPR001123">
    <property type="entry name" value="LeuE-type"/>
</dbReference>
<sequence length="205" mass="22169">MSYYTSFFNGLLVAAGLIMAIGAQNAFVLGQSLKREHHLSVALICMLCDAILITAGVFGLATLIEQHPLVMEIARWGGILFLLGYALLAIRRALGEQTLESEAAVQPRRTRQAVILATLAITLLNPHVYLDTVILIGSVGAQQSWPIWFAAGAASASMLWFFSLAIGGARLAPLLSRPVTWRVIDLLVAAMMLRVAWTLAAPVWS</sequence>
<evidence type="ECO:0000313" key="8">
    <source>
        <dbReference type="Proteomes" id="UP000242815"/>
    </source>
</evidence>
<dbReference type="Pfam" id="PF01810">
    <property type="entry name" value="LysE"/>
    <property type="match status" value="1"/>
</dbReference>
<dbReference type="EMBL" id="FOYD01000002">
    <property type="protein sequence ID" value="SFQ72236.1"/>
    <property type="molecule type" value="Genomic_DNA"/>
</dbReference>
<evidence type="ECO:0000256" key="4">
    <source>
        <dbReference type="ARBA" id="ARBA00022989"/>
    </source>
</evidence>
<dbReference type="AlphaFoldDB" id="A0A1I6AU79"/>
<dbReference type="GO" id="GO:0005886">
    <property type="term" value="C:plasma membrane"/>
    <property type="evidence" value="ECO:0007669"/>
    <property type="project" value="UniProtKB-SubCell"/>
</dbReference>
<dbReference type="PANTHER" id="PTHR30086:SF20">
    <property type="entry name" value="ARGININE EXPORTER PROTEIN ARGO-RELATED"/>
    <property type="match status" value="1"/>
</dbReference>
<keyword evidence="2" id="KW-1003">Cell membrane</keyword>
<feature type="transmembrane region" description="Helical" evidence="6">
    <location>
        <begin position="76"/>
        <end position="94"/>
    </location>
</feature>
<keyword evidence="5 6" id="KW-0472">Membrane</keyword>
<organism evidence="7 8">
    <name type="scientific">Halopseudomonas formosensis</name>
    <dbReference type="NCBI Taxonomy" id="1002526"/>
    <lineage>
        <taxon>Bacteria</taxon>
        <taxon>Pseudomonadati</taxon>
        <taxon>Pseudomonadota</taxon>
        <taxon>Gammaproteobacteria</taxon>
        <taxon>Pseudomonadales</taxon>
        <taxon>Pseudomonadaceae</taxon>
        <taxon>Halopseudomonas</taxon>
    </lineage>
</organism>
<name>A0A1I6AU79_9GAMM</name>
<evidence type="ECO:0000256" key="2">
    <source>
        <dbReference type="ARBA" id="ARBA00022475"/>
    </source>
</evidence>
<feature type="transmembrane region" description="Helical" evidence="6">
    <location>
        <begin position="183"/>
        <end position="204"/>
    </location>
</feature>
<comment type="subcellular location">
    <subcellularLocation>
        <location evidence="1">Cell membrane</location>
        <topology evidence="1">Multi-pass membrane protein</topology>
    </subcellularLocation>
</comment>
<evidence type="ECO:0000313" key="7">
    <source>
        <dbReference type="EMBL" id="SFQ72236.1"/>
    </source>
</evidence>
<dbReference type="PANTHER" id="PTHR30086">
    <property type="entry name" value="ARGININE EXPORTER PROTEIN ARGO"/>
    <property type="match status" value="1"/>
</dbReference>
<feature type="transmembrane region" description="Helical" evidence="6">
    <location>
        <begin position="147"/>
        <end position="171"/>
    </location>
</feature>
<dbReference type="GO" id="GO:0015171">
    <property type="term" value="F:amino acid transmembrane transporter activity"/>
    <property type="evidence" value="ECO:0007669"/>
    <property type="project" value="TreeGrafter"/>
</dbReference>
<dbReference type="Proteomes" id="UP000242815">
    <property type="component" value="Unassembled WGS sequence"/>
</dbReference>
<keyword evidence="3 6" id="KW-0812">Transmembrane</keyword>
<proteinExistence type="predicted"/>
<feature type="transmembrane region" description="Helical" evidence="6">
    <location>
        <begin position="6"/>
        <end position="29"/>
    </location>
</feature>
<evidence type="ECO:0000256" key="3">
    <source>
        <dbReference type="ARBA" id="ARBA00022692"/>
    </source>
</evidence>
<keyword evidence="4 6" id="KW-1133">Transmembrane helix</keyword>
<protein>
    <submittedName>
        <fullName evidence="7">L-lysine exporter family protein LysE/ArgO</fullName>
    </submittedName>
</protein>
<evidence type="ECO:0000256" key="6">
    <source>
        <dbReference type="SAM" id="Phobius"/>
    </source>
</evidence>